<dbReference type="GO" id="GO:0000166">
    <property type="term" value="F:nucleotide binding"/>
    <property type="evidence" value="ECO:0007669"/>
    <property type="project" value="InterPro"/>
</dbReference>
<dbReference type="Pfam" id="PF22725">
    <property type="entry name" value="GFO_IDH_MocA_C3"/>
    <property type="match status" value="1"/>
</dbReference>
<dbReference type="GO" id="GO:0016491">
    <property type="term" value="F:oxidoreductase activity"/>
    <property type="evidence" value="ECO:0007669"/>
    <property type="project" value="UniProtKB-KW"/>
</dbReference>
<dbReference type="PANTHER" id="PTHR43818:SF11">
    <property type="entry name" value="BCDNA.GH03377"/>
    <property type="match status" value="1"/>
</dbReference>
<dbReference type="InterPro" id="IPR055170">
    <property type="entry name" value="GFO_IDH_MocA-like_dom"/>
</dbReference>
<keyword evidence="5" id="KW-1185">Reference proteome</keyword>
<dbReference type="SUPFAM" id="SSF51735">
    <property type="entry name" value="NAD(P)-binding Rossmann-fold domains"/>
    <property type="match status" value="1"/>
</dbReference>
<evidence type="ECO:0000256" key="1">
    <source>
        <dbReference type="ARBA" id="ARBA00023002"/>
    </source>
</evidence>
<evidence type="ECO:0000259" key="3">
    <source>
        <dbReference type="Pfam" id="PF22725"/>
    </source>
</evidence>
<name>A0AAE3J137_9RHOB</name>
<dbReference type="EMBL" id="JAOYFC010000002">
    <property type="protein sequence ID" value="MCV6824780.1"/>
    <property type="molecule type" value="Genomic_DNA"/>
</dbReference>
<dbReference type="AlphaFoldDB" id="A0AAE3J137"/>
<dbReference type="RefSeq" id="WP_263953632.1">
    <property type="nucleotide sequence ID" value="NZ_JAOYFC010000002.1"/>
</dbReference>
<keyword evidence="1" id="KW-0560">Oxidoreductase</keyword>
<organism evidence="4 5">
    <name type="scientific">Halocynthiibacter halioticoli</name>
    <dbReference type="NCBI Taxonomy" id="2986804"/>
    <lineage>
        <taxon>Bacteria</taxon>
        <taxon>Pseudomonadati</taxon>
        <taxon>Pseudomonadota</taxon>
        <taxon>Alphaproteobacteria</taxon>
        <taxon>Rhodobacterales</taxon>
        <taxon>Paracoccaceae</taxon>
        <taxon>Halocynthiibacter</taxon>
    </lineage>
</organism>
<dbReference type="PANTHER" id="PTHR43818">
    <property type="entry name" value="BCDNA.GH03377"/>
    <property type="match status" value="1"/>
</dbReference>
<dbReference type="Gene3D" id="3.30.360.10">
    <property type="entry name" value="Dihydrodipicolinate Reductase, domain 2"/>
    <property type="match status" value="1"/>
</dbReference>
<dbReference type="Pfam" id="PF01408">
    <property type="entry name" value="GFO_IDH_MocA"/>
    <property type="match status" value="1"/>
</dbReference>
<dbReference type="InterPro" id="IPR050463">
    <property type="entry name" value="Gfo/Idh/MocA_oxidrdct_glycsds"/>
</dbReference>
<evidence type="ECO:0000259" key="2">
    <source>
        <dbReference type="Pfam" id="PF01408"/>
    </source>
</evidence>
<feature type="domain" description="Gfo/Idh/MocA-like oxidoreductase N-terminal" evidence="2">
    <location>
        <begin position="6"/>
        <end position="119"/>
    </location>
</feature>
<accession>A0AAE3J137</accession>
<dbReference type="Gene3D" id="3.40.50.720">
    <property type="entry name" value="NAD(P)-binding Rossmann-like Domain"/>
    <property type="match status" value="1"/>
</dbReference>
<gene>
    <name evidence="4" type="ORF">OH136_09455</name>
</gene>
<proteinExistence type="predicted"/>
<dbReference type="Proteomes" id="UP001208041">
    <property type="component" value="Unassembled WGS sequence"/>
</dbReference>
<protein>
    <submittedName>
        <fullName evidence="4">Gfo/Idh/MocA family oxidoreductase</fullName>
    </submittedName>
</protein>
<evidence type="ECO:0000313" key="5">
    <source>
        <dbReference type="Proteomes" id="UP001208041"/>
    </source>
</evidence>
<dbReference type="InterPro" id="IPR000683">
    <property type="entry name" value="Gfo/Idh/MocA-like_OxRdtase_N"/>
</dbReference>
<dbReference type="InterPro" id="IPR036291">
    <property type="entry name" value="NAD(P)-bd_dom_sf"/>
</dbReference>
<feature type="domain" description="GFO/IDH/MocA-like oxidoreductase" evidence="3">
    <location>
        <begin position="130"/>
        <end position="264"/>
    </location>
</feature>
<comment type="caution">
    <text evidence="4">The sequence shown here is derived from an EMBL/GenBank/DDBJ whole genome shotgun (WGS) entry which is preliminary data.</text>
</comment>
<evidence type="ECO:0000313" key="4">
    <source>
        <dbReference type="EMBL" id="MCV6824780.1"/>
    </source>
</evidence>
<sequence length="366" mass="39303">MTKKIGIGVIGCGNISDAYLKAAPQFGVLNMVACADINLSVAEEKAATYGIEALSVEALLADDRIDIVLNLTTPQFHVEVGKKALNAGKHVYSEKPLAVTMKEAMELVDLARETGLRVGCAPDTFFGGSHQTARKLLDAGEIGAINAGSAYMMVPGHESWHPNPDFYYKAGGGPLLDMGPYYITALINMIGPVSSVLGAATRSYEKREIGSGEREGESFDVEIDTHISGIMTFVSGAQVTITTSFDVHKHEHNHIELYGTKGSMVVPDPNCFDGDVKISEGSGDWVTAEQTHKYGDGNYRILGLADMAQAIVDDRPHRASLELSLHVLEVMEGILTAADTKAIVEMKHLCKRPEALPDSLPFGQLG</sequence>
<dbReference type="SUPFAM" id="SSF55347">
    <property type="entry name" value="Glyceraldehyde-3-phosphate dehydrogenase-like, C-terminal domain"/>
    <property type="match status" value="1"/>
</dbReference>
<reference evidence="4" key="1">
    <citation type="submission" date="2022-10" db="EMBL/GenBank/DDBJ databases">
        <authorList>
            <person name="Yue Y."/>
        </authorList>
    </citation>
    <scope>NUCLEOTIDE SEQUENCE</scope>
    <source>
        <strain evidence="4">Z654</strain>
    </source>
</reference>